<dbReference type="Proteomes" id="UP000792457">
    <property type="component" value="Unassembled WGS sequence"/>
</dbReference>
<accession>A0A8K0PA25</accession>
<dbReference type="PANTHER" id="PTHR47027:SF20">
    <property type="entry name" value="REVERSE TRANSCRIPTASE-LIKE PROTEIN WITH RNA-DIRECTED DNA POLYMERASE DOMAIN"/>
    <property type="match status" value="1"/>
</dbReference>
<keyword evidence="1" id="KW-0175">Coiled coil</keyword>
<feature type="coiled-coil region" evidence="1">
    <location>
        <begin position="68"/>
        <end position="102"/>
    </location>
</feature>
<protein>
    <recommendedName>
        <fullName evidence="2">Reverse transcriptase domain-containing protein</fullName>
    </recommendedName>
</protein>
<proteinExistence type="predicted"/>
<dbReference type="InterPro" id="IPR000477">
    <property type="entry name" value="RT_dom"/>
</dbReference>
<name>A0A8K0PA25_LADFU</name>
<evidence type="ECO:0000313" key="4">
    <source>
        <dbReference type="Proteomes" id="UP000792457"/>
    </source>
</evidence>
<comment type="caution">
    <text evidence="3">The sequence shown here is derived from an EMBL/GenBank/DDBJ whole genome shotgun (WGS) entry which is preliminary data.</text>
</comment>
<sequence length="126" mass="14716">MSKRCKVKIEENLTREFEINQGLRQGDLLSTMLFNVVLEWVTRKTQVNNPEGTLFNRISQNLANADYVDMISRRLKNLEEGLERLEKEAEKVGLKVNCAKTQYLFSSRKSTTGNDNFICRIKWEKI</sequence>
<organism evidence="3 4">
    <name type="scientific">Ladona fulva</name>
    <name type="common">Scarce chaser dragonfly</name>
    <name type="synonym">Libellula fulva</name>
    <dbReference type="NCBI Taxonomy" id="123851"/>
    <lineage>
        <taxon>Eukaryota</taxon>
        <taxon>Metazoa</taxon>
        <taxon>Ecdysozoa</taxon>
        <taxon>Arthropoda</taxon>
        <taxon>Hexapoda</taxon>
        <taxon>Insecta</taxon>
        <taxon>Pterygota</taxon>
        <taxon>Palaeoptera</taxon>
        <taxon>Odonata</taxon>
        <taxon>Epiprocta</taxon>
        <taxon>Anisoptera</taxon>
        <taxon>Libelluloidea</taxon>
        <taxon>Libellulidae</taxon>
        <taxon>Ladona</taxon>
    </lineage>
</organism>
<dbReference type="AlphaFoldDB" id="A0A8K0PA25"/>
<reference evidence="3" key="1">
    <citation type="submission" date="2013-04" db="EMBL/GenBank/DDBJ databases">
        <authorList>
            <person name="Qu J."/>
            <person name="Murali S.C."/>
            <person name="Bandaranaike D."/>
            <person name="Bellair M."/>
            <person name="Blankenburg K."/>
            <person name="Chao H."/>
            <person name="Dinh H."/>
            <person name="Doddapaneni H."/>
            <person name="Downs B."/>
            <person name="Dugan-Rocha S."/>
            <person name="Elkadiri S."/>
            <person name="Gnanaolivu R.D."/>
            <person name="Hernandez B."/>
            <person name="Javaid M."/>
            <person name="Jayaseelan J.C."/>
            <person name="Lee S."/>
            <person name="Li M."/>
            <person name="Ming W."/>
            <person name="Munidasa M."/>
            <person name="Muniz J."/>
            <person name="Nguyen L."/>
            <person name="Ongeri F."/>
            <person name="Osuji N."/>
            <person name="Pu L.-L."/>
            <person name="Puazo M."/>
            <person name="Qu C."/>
            <person name="Quiroz J."/>
            <person name="Raj R."/>
            <person name="Weissenberger G."/>
            <person name="Xin Y."/>
            <person name="Zou X."/>
            <person name="Han Y."/>
            <person name="Richards S."/>
            <person name="Worley K."/>
            <person name="Muzny D."/>
            <person name="Gibbs R."/>
        </authorList>
    </citation>
    <scope>NUCLEOTIDE SEQUENCE</scope>
    <source>
        <strain evidence="3">Sampled in the wild</strain>
    </source>
</reference>
<reference evidence="3" key="2">
    <citation type="submission" date="2017-10" db="EMBL/GenBank/DDBJ databases">
        <title>Ladona fulva Genome sequencing and assembly.</title>
        <authorList>
            <person name="Murali S."/>
            <person name="Richards S."/>
            <person name="Bandaranaike D."/>
            <person name="Bellair M."/>
            <person name="Blankenburg K."/>
            <person name="Chao H."/>
            <person name="Dinh H."/>
            <person name="Doddapaneni H."/>
            <person name="Dugan-Rocha S."/>
            <person name="Elkadiri S."/>
            <person name="Gnanaolivu R."/>
            <person name="Hernandez B."/>
            <person name="Skinner E."/>
            <person name="Javaid M."/>
            <person name="Lee S."/>
            <person name="Li M."/>
            <person name="Ming W."/>
            <person name="Munidasa M."/>
            <person name="Muniz J."/>
            <person name="Nguyen L."/>
            <person name="Hughes D."/>
            <person name="Osuji N."/>
            <person name="Pu L.-L."/>
            <person name="Puazo M."/>
            <person name="Qu C."/>
            <person name="Quiroz J."/>
            <person name="Raj R."/>
            <person name="Weissenberger G."/>
            <person name="Xin Y."/>
            <person name="Zou X."/>
            <person name="Han Y."/>
            <person name="Worley K."/>
            <person name="Muzny D."/>
            <person name="Gibbs R."/>
        </authorList>
    </citation>
    <scope>NUCLEOTIDE SEQUENCE</scope>
    <source>
        <strain evidence="3">Sampled in the wild</strain>
    </source>
</reference>
<dbReference type="EMBL" id="KZ309716">
    <property type="protein sequence ID" value="KAG8239571.1"/>
    <property type="molecule type" value="Genomic_DNA"/>
</dbReference>
<dbReference type="Pfam" id="PF00078">
    <property type="entry name" value="RVT_1"/>
    <property type="match status" value="1"/>
</dbReference>
<keyword evidence="4" id="KW-1185">Reference proteome</keyword>
<gene>
    <name evidence="3" type="ORF">J437_LFUL019138</name>
</gene>
<evidence type="ECO:0000256" key="1">
    <source>
        <dbReference type="SAM" id="Coils"/>
    </source>
</evidence>
<dbReference type="PROSITE" id="PS50878">
    <property type="entry name" value="RT_POL"/>
    <property type="match status" value="1"/>
</dbReference>
<evidence type="ECO:0000313" key="3">
    <source>
        <dbReference type="EMBL" id="KAG8239571.1"/>
    </source>
</evidence>
<evidence type="ECO:0000259" key="2">
    <source>
        <dbReference type="PROSITE" id="PS50878"/>
    </source>
</evidence>
<dbReference type="PANTHER" id="PTHR47027">
    <property type="entry name" value="REVERSE TRANSCRIPTASE DOMAIN-CONTAINING PROTEIN"/>
    <property type="match status" value="1"/>
</dbReference>
<feature type="domain" description="Reverse transcriptase" evidence="2">
    <location>
        <begin position="1"/>
        <end position="126"/>
    </location>
</feature>
<dbReference type="OrthoDB" id="6627527at2759"/>